<reference evidence="2" key="1">
    <citation type="submission" date="2010-08" db="EMBL/GenBank/DDBJ databases">
        <authorList>
            <consortium name="Caenorhabditis japonica Sequencing Consortium"/>
            <person name="Wilson R.K."/>
        </authorList>
    </citation>
    <scope>NUCLEOTIDE SEQUENCE [LARGE SCALE GENOMIC DNA]</scope>
    <source>
        <strain evidence="2">DF5081</strain>
    </source>
</reference>
<accession>A0A8R1ICM9</accession>
<dbReference type="AlphaFoldDB" id="A0A8R1ICM9"/>
<proteinExistence type="predicted"/>
<protein>
    <submittedName>
        <fullName evidence="1">Uncharacterized protein</fullName>
    </submittedName>
</protein>
<dbReference type="Proteomes" id="UP000005237">
    <property type="component" value="Unassembled WGS sequence"/>
</dbReference>
<evidence type="ECO:0000313" key="1">
    <source>
        <dbReference type="EnsemblMetazoa" id="CJA21338.1"/>
    </source>
</evidence>
<sequence>MDEDAPPRKMSKPDTFFKQNHDAVLEKCRETLAKYGISGNFETSTNLDTVPNEVIVALVCAKLTYKHIYKIVLAFLGLEEDEGDYDQFRRSAKRIKEDATKIRKTKDEYPVFFAKNCV</sequence>
<keyword evidence="2" id="KW-1185">Reference proteome</keyword>
<name>A0A8R1ICM9_CAEJA</name>
<organism evidence="1 2">
    <name type="scientific">Caenorhabditis japonica</name>
    <dbReference type="NCBI Taxonomy" id="281687"/>
    <lineage>
        <taxon>Eukaryota</taxon>
        <taxon>Metazoa</taxon>
        <taxon>Ecdysozoa</taxon>
        <taxon>Nematoda</taxon>
        <taxon>Chromadorea</taxon>
        <taxon>Rhabditida</taxon>
        <taxon>Rhabditina</taxon>
        <taxon>Rhabditomorpha</taxon>
        <taxon>Rhabditoidea</taxon>
        <taxon>Rhabditidae</taxon>
        <taxon>Peloderinae</taxon>
        <taxon>Caenorhabditis</taxon>
    </lineage>
</organism>
<evidence type="ECO:0000313" key="2">
    <source>
        <dbReference type="Proteomes" id="UP000005237"/>
    </source>
</evidence>
<dbReference type="EnsemblMetazoa" id="CJA21338.1">
    <property type="protein sequence ID" value="CJA21338.1"/>
    <property type="gene ID" value="WBGene00176910"/>
</dbReference>
<reference evidence="1" key="2">
    <citation type="submission" date="2022-06" db="UniProtKB">
        <authorList>
            <consortium name="EnsemblMetazoa"/>
        </authorList>
    </citation>
    <scope>IDENTIFICATION</scope>
    <source>
        <strain evidence="1">DF5081</strain>
    </source>
</reference>